<accession>A0A7J7LPL9</accession>
<dbReference type="AlphaFoldDB" id="A0A7J7LPL9"/>
<organism evidence="2 3">
    <name type="scientific">Kingdonia uniflora</name>
    <dbReference type="NCBI Taxonomy" id="39325"/>
    <lineage>
        <taxon>Eukaryota</taxon>
        <taxon>Viridiplantae</taxon>
        <taxon>Streptophyta</taxon>
        <taxon>Embryophyta</taxon>
        <taxon>Tracheophyta</taxon>
        <taxon>Spermatophyta</taxon>
        <taxon>Magnoliopsida</taxon>
        <taxon>Ranunculales</taxon>
        <taxon>Circaeasteraceae</taxon>
        <taxon>Kingdonia</taxon>
    </lineage>
</organism>
<evidence type="ECO:0000313" key="2">
    <source>
        <dbReference type="EMBL" id="KAF6144611.1"/>
    </source>
</evidence>
<keyword evidence="1" id="KW-0472">Membrane</keyword>
<keyword evidence="1" id="KW-1133">Transmembrane helix</keyword>
<name>A0A7J7LPL9_9MAGN</name>
<dbReference type="SUPFAM" id="SSF48239">
    <property type="entry name" value="Terpenoid cyclases/Protein prenyltransferases"/>
    <property type="match status" value="1"/>
</dbReference>
<gene>
    <name evidence="2" type="ORF">GIB67_006103</name>
</gene>
<protein>
    <submittedName>
        <fullName evidence="2">Uncharacterized protein</fullName>
    </submittedName>
</protein>
<feature type="transmembrane region" description="Helical" evidence="1">
    <location>
        <begin position="93"/>
        <end position="114"/>
    </location>
</feature>
<reference evidence="2 3" key="1">
    <citation type="journal article" date="2020" name="IScience">
        <title>Genome Sequencing of the Endangered Kingdonia uniflora (Circaeasteraceae, Ranunculales) Reveals Potential Mechanisms of Evolutionary Specialization.</title>
        <authorList>
            <person name="Sun Y."/>
            <person name="Deng T."/>
            <person name="Zhang A."/>
            <person name="Moore M.J."/>
            <person name="Landis J.B."/>
            <person name="Lin N."/>
            <person name="Zhang H."/>
            <person name="Zhang X."/>
            <person name="Huang J."/>
            <person name="Zhang X."/>
            <person name="Sun H."/>
            <person name="Wang H."/>
        </authorList>
    </citation>
    <scope>NUCLEOTIDE SEQUENCE [LARGE SCALE GENOMIC DNA]</scope>
    <source>
        <strain evidence="2">TB1705</strain>
        <tissue evidence="2">Leaf</tissue>
    </source>
</reference>
<dbReference type="EMBL" id="JACGCM010002114">
    <property type="protein sequence ID" value="KAF6144611.1"/>
    <property type="molecule type" value="Genomic_DNA"/>
</dbReference>
<keyword evidence="1" id="KW-0812">Transmembrane</keyword>
<comment type="caution">
    <text evidence="2">The sequence shown here is derived from an EMBL/GenBank/DDBJ whole genome shotgun (WGS) entry which is preliminary data.</text>
</comment>
<proteinExistence type="predicted"/>
<evidence type="ECO:0000313" key="3">
    <source>
        <dbReference type="Proteomes" id="UP000541444"/>
    </source>
</evidence>
<evidence type="ECO:0000256" key="1">
    <source>
        <dbReference type="SAM" id="Phobius"/>
    </source>
</evidence>
<dbReference type="Gene3D" id="1.50.10.20">
    <property type="match status" value="1"/>
</dbReference>
<dbReference type="Proteomes" id="UP000541444">
    <property type="component" value="Unassembled WGS sequence"/>
</dbReference>
<keyword evidence="3" id="KW-1185">Reference proteome</keyword>
<sequence>MWSSLEYNTTTALKCQTWVSEACILNEFGHMEIIQNGHKFEMRGMGLVSILSRADRLPATTWGSKSPCPSGSNWSLIGLLSGGGGVWRRIEKIAFGLLLADHLFGFLLIVLFFIRLSPLEELQRGSADLLLFRMTMETKWSMSMFESVELGLEAIKKWFCTKEKMTKSSMLLRGLAATGKNYNNSLTVRKAYEFQLSTQLASGGWGESYMYLKILVDICQQTGFITHSQQHRKSNIKAQ</sequence>
<dbReference type="OrthoDB" id="21502at2759"/>
<dbReference type="InterPro" id="IPR008930">
    <property type="entry name" value="Terpenoid_cyclase/PrenylTrfase"/>
</dbReference>